<proteinExistence type="predicted"/>
<dbReference type="AlphaFoldDB" id="A0A2Z7BQV9"/>
<keyword evidence="2" id="KW-1185">Reference proteome</keyword>
<reference evidence="1 2" key="1">
    <citation type="journal article" date="2015" name="Proc. Natl. Acad. Sci. U.S.A.">
        <title>The resurrection genome of Boea hygrometrica: A blueprint for survival of dehydration.</title>
        <authorList>
            <person name="Xiao L."/>
            <person name="Yang G."/>
            <person name="Zhang L."/>
            <person name="Yang X."/>
            <person name="Zhao S."/>
            <person name="Ji Z."/>
            <person name="Zhou Q."/>
            <person name="Hu M."/>
            <person name="Wang Y."/>
            <person name="Chen M."/>
            <person name="Xu Y."/>
            <person name="Jin H."/>
            <person name="Xiao X."/>
            <person name="Hu G."/>
            <person name="Bao F."/>
            <person name="Hu Y."/>
            <person name="Wan P."/>
            <person name="Li L."/>
            <person name="Deng X."/>
            <person name="Kuang T."/>
            <person name="Xiang C."/>
            <person name="Zhu J.K."/>
            <person name="Oliver M.J."/>
            <person name="He Y."/>
        </authorList>
    </citation>
    <scope>NUCLEOTIDE SEQUENCE [LARGE SCALE GENOMIC DNA]</scope>
    <source>
        <strain evidence="2">cv. XS01</strain>
    </source>
</reference>
<protein>
    <submittedName>
        <fullName evidence="1">Uncharacterized protein</fullName>
    </submittedName>
</protein>
<evidence type="ECO:0000313" key="1">
    <source>
        <dbReference type="EMBL" id="KZV34316.1"/>
    </source>
</evidence>
<accession>A0A2Z7BQV9</accession>
<evidence type="ECO:0000313" key="2">
    <source>
        <dbReference type="Proteomes" id="UP000250235"/>
    </source>
</evidence>
<gene>
    <name evidence="1" type="ORF">F511_21409</name>
</gene>
<organism evidence="1 2">
    <name type="scientific">Dorcoceras hygrometricum</name>
    <dbReference type="NCBI Taxonomy" id="472368"/>
    <lineage>
        <taxon>Eukaryota</taxon>
        <taxon>Viridiplantae</taxon>
        <taxon>Streptophyta</taxon>
        <taxon>Embryophyta</taxon>
        <taxon>Tracheophyta</taxon>
        <taxon>Spermatophyta</taxon>
        <taxon>Magnoliopsida</taxon>
        <taxon>eudicotyledons</taxon>
        <taxon>Gunneridae</taxon>
        <taxon>Pentapetalae</taxon>
        <taxon>asterids</taxon>
        <taxon>lamiids</taxon>
        <taxon>Lamiales</taxon>
        <taxon>Gesneriaceae</taxon>
        <taxon>Didymocarpoideae</taxon>
        <taxon>Trichosporeae</taxon>
        <taxon>Loxocarpinae</taxon>
        <taxon>Dorcoceras</taxon>
    </lineage>
</organism>
<sequence length="112" mass="11602">MHTSWRSNSDIACATRADGRGRARLISNGIETTPAVRHAPPLTHGPNSPTLKHVIGALCAATLSGNKVAHWLTAIAFGLVILTGNTISAGDRADGTGRVRLISNGIETTPAV</sequence>
<dbReference type="EMBL" id="KV005095">
    <property type="protein sequence ID" value="KZV34316.1"/>
    <property type="molecule type" value="Genomic_DNA"/>
</dbReference>
<name>A0A2Z7BQV9_9LAMI</name>
<dbReference type="Proteomes" id="UP000250235">
    <property type="component" value="Unassembled WGS sequence"/>
</dbReference>